<evidence type="ECO:0000259" key="5">
    <source>
        <dbReference type="Pfam" id="PF00251"/>
    </source>
</evidence>
<evidence type="ECO:0000256" key="2">
    <source>
        <dbReference type="ARBA" id="ARBA00012758"/>
    </source>
</evidence>
<evidence type="ECO:0000313" key="6">
    <source>
        <dbReference type="EMBL" id="MBB3059591.1"/>
    </source>
</evidence>
<dbReference type="PANTHER" id="PTHR43101:SF1">
    <property type="entry name" value="BETA-FRUCTOSIDASE"/>
    <property type="match status" value="1"/>
</dbReference>
<dbReference type="EC" id="3.2.1.26" evidence="2"/>
<accession>A0A7W4Z7K8</accession>
<dbReference type="PANTHER" id="PTHR43101">
    <property type="entry name" value="BETA-FRUCTOSIDASE"/>
    <property type="match status" value="1"/>
</dbReference>
<gene>
    <name evidence="6" type="ORF">FHS09_000399</name>
</gene>
<dbReference type="InterPro" id="IPR051214">
    <property type="entry name" value="GH32_Enzymes"/>
</dbReference>
<organism evidence="6 7">
    <name type="scientific">Microbulbifer rhizosphaerae</name>
    <dbReference type="NCBI Taxonomy" id="1562603"/>
    <lineage>
        <taxon>Bacteria</taxon>
        <taxon>Pseudomonadati</taxon>
        <taxon>Pseudomonadota</taxon>
        <taxon>Gammaproteobacteria</taxon>
        <taxon>Cellvibrionales</taxon>
        <taxon>Microbulbiferaceae</taxon>
        <taxon>Microbulbifer</taxon>
    </lineage>
</organism>
<dbReference type="GO" id="GO:0005975">
    <property type="term" value="P:carbohydrate metabolic process"/>
    <property type="evidence" value="ECO:0007669"/>
    <property type="project" value="InterPro"/>
</dbReference>
<evidence type="ECO:0000313" key="7">
    <source>
        <dbReference type="Proteomes" id="UP000535937"/>
    </source>
</evidence>
<dbReference type="RefSeq" id="WP_183456163.1">
    <property type="nucleotide sequence ID" value="NZ_JACHWZ010000002.1"/>
</dbReference>
<feature type="domain" description="Glycosyl hydrolase family 32 N-terminal" evidence="5">
    <location>
        <begin position="20"/>
        <end position="231"/>
    </location>
</feature>
<comment type="caution">
    <text evidence="6">The sequence shown here is derived from an EMBL/GenBank/DDBJ whole genome shotgun (WGS) entry which is preliminary data.</text>
</comment>
<dbReference type="InterPro" id="IPR023296">
    <property type="entry name" value="Glyco_hydro_beta-prop_sf"/>
</dbReference>
<sequence length="330" mass="36737">MALDLKDKWIWDFWFAKDGKDYHLFYLQADRALGDPELRHWNVSVGHAVSQDLRHWTPLPDALAPSSPQSRAEDPADSLTTWTGSVVRDGDRWLMFYTGTRQSEKGLIQRVCLATSDDLVHWHKNPASPVLETDPRWYDTLNLDHWHDQSWRDPWIFKDADREFYHMLLTCRANTGAPDGRGAVGYASSTDLIHWQAGPPLFAPGWYGEMEVPQVACIGGRHYLFCSVSVKYHSQAHLAEGVTPLTGLKYFPGDGPLGPFHTEGSGFLGADARGSLYAGRVVEGPDGGWYLMAFRNLDEEGQFVGGVSDPLPIVQGEDGQLSLAPAESGP</sequence>
<dbReference type="SUPFAM" id="SSF75005">
    <property type="entry name" value="Arabinanase/levansucrase/invertase"/>
    <property type="match status" value="1"/>
</dbReference>
<dbReference type="InterPro" id="IPR013148">
    <property type="entry name" value="Glyco_hydro_32_N"/>
</dbReference>
<dbReference type="EMBL" id="JACHWZ010000002">
    <property type="protein sequence ID" value="MBB3059591.1"/>
    <property type="molecule type" value="Genomic_DNA"/>
</dbReference>
<comment type="similarity">
    <text evidence="1">Belongs to the glycosyl hydrolase 32 family.</text>
</comment>
<dbReference type="Proteomes" id="UP000535937">
    <property type="component" value="Unassembled WGS sequence"/>
</dbReference>
<dbReference type="Pfam" id="PF00251">
    <property type="entry name" value="Glyco_hydro_32N"/>
    <property type="match status" value="1"/>
</dbReference>
<keyword evidence="3 6" id="KW-0378">Hydrolase</keyword>
<dbReference type="CDD" id="cd18609">
    <property type="entry name" value="GH32-like"/>
    <property type="match status" value="1"/>
</dbReference>
<protein>
    <recommendedName>
        <fullName evidence="2">beta-fructofuranosidase</fullName>
        <ecNumber evidence="2">3.2.1.26</ecNumber>
    </recommendedName>
</protein>
<proteinExistence type="inferred from homology"/>
<dbReference type="Gene3D" id="2.115.10.20">
    <property type="entry name" value="Glycosyl hydrolase domain, family 43"/>
    <property type="match status" value="1"/>
</dbReference>
<evidence type="ECO:0000256" key="3">
    <source>
        <dbReference type="ARBA" id="ARBA00022801"/>
    </source>
</evidence>
<dbReference type="InterPro" id="IPR001362">
    <property type="entry name" value="Glyco_hydro_32"/>
</dbReference>
<keyword evidence="4 6" id="KW-0326">Glycosidase</keyword>
<keyword evidence="7" id="KW-1185">Reference proteome</keyword>
<reference evidence="6 7" key="1">
    <citation type="submission" date="2020-08" db="EMBL/GenBank/DDBJ databases">
        <title>Genomic Encyclopedia of Type Strains, Phase III (KMG-III): the genomes of soil and plant-associated and newly described type strains.</title>
        <authorList>
            <person name="Whitman W."/>
        </authorList>
    </citation>
    <scope>NUCLEOTIDE SEQUENCE [LARGE SCALE GENOMIC DNA]</scope>
    <source>
        <strain evidence="6 7">CECT 8799</strain>
    </source>
</reference>
<dbReference type="GO" id="GO:0004564">
    <property type="term" value="F:beta-fructofuranosidase activity"/>
    <property type="evidence" value="ECO:0007669"/>
    <property type="project" value="UniProtKB-EC"/>
</dbReference>
<dbReference type="SMART" id="SM00640">
    <property type="entry name" value="Glyco_32"/>
    <property type="match status" value="1"/>
</dbReference>
<evidence type="ECO:0000256" key="4">
    <source>
        <dbReference type="ARBA" id="ARBA00023295"/>
    </source>
</evidence>
<evidence type="ECO:0000256" key="1">
    <source>
        <dbReference type="ARBA" id="ARBA00009902"/>
    </source>
</evidence>
<dbReference type="AlphaFoldDB" id="A0A7W4Z7K8"/>
<name>A0A7W4Z7K8_9GAMM</name>